<dbReference type="PANTHER" id="PTHR43252:SF6">
    <property type="entry name" value="NEGATIVE TRANSCRIPTION REGULATOR PADR"/>
    <property type="match status" value="1"/>
</dbReference>
<feature type="domain" description="Transcription regulator PadR N-terminal" evidence="1">
    <location>
        <begin position="8"/>
        <end position="80"/>
    </location>
</feature>
<dbReference type="Pfam" id="PF03551">
    <property type="entry name" value="PadR"/>
    <property type="match status" value="1"/>
</dbReference>
<comment type="caution">
    <text evidence="3">The sequence shown here is derived from an EMBL/GenBank/DDBJ whole genome shotgun (WGS) entry which is preliminary data.</text>
</comment>
<accession>A0ABS6EPT2</accession>
<proteinExistence type="predicted"/>
<evidence type="ECO:0000259" key="1">
    <source>
        <dbReference type="Pfam" id="PF03551"/>
    </source>
</evidence>
<feature type="domain" description="Transcription regulator PadR C-terminal" evidence="2">
    <location>
        <begin position="95"/>
        <end position="175"/>
    </location>
</feature>
<sequence>MGTLRYAILGLLNRKAMTGYDLSKEFQTSLAEFWHAKHSQIYPELKALAEDGLITFQTEITGTVLEKKVYSITEAGKTEFLQWEQSKSKIKRLPKDEFKLRLFFSDSLPKQAQIQLLTDQLQQHEQWLQRLHGDLSKFDTIPPADDAAFSDYLVLLGAISREKSMCDWLQTCIRLCETKTPFTTS</sequence>
<protein>
    <submittedName>
        <fullName evidence="3">PadR family transcriptional regulator</fullName>
    </submittedName>
</protein>
<name>A0ABS6EPT2_9FIRM</name>
<dbReference type="EMBL" id="JAHLQI010000002">
    <property type="protein sequence ID" value="MBU5489704.1"/>
    <property type="molecule type" value="Genomic_DNA"/>
</dbReference>
<dbReference type="RefSeq" id="WP_216469361.1">
    <property type="nucleotide sequence ID" value="NZ_JAHLQI010000002.1"/>
</dbReference>
<organism evidence="3 4">
    <name type="scientific">Butyricicoccus intestinisimiae</name>
    <dbReference type="NCBI Taxonomy" id="2841509"/>
    <lineage>
        <taxon>Bacteria</taxon>
        <taxon>Bacillati</taxon>
        <taxon>Bacillota</taxon>
        <taxon>Clostridia</taxon>
        <taxon>Eubacteriales</taxon>
        <taxon>Butyricicoccaceae</taxon>
        <taxon>Butyricicoccus</taxon>
    </lineage>
</organism>
<keyword evidence="4" id="KW-1185">Reference proteome</keyword>
<dbReference type="Pfam" id="PF10400">
    <property type="entry name" value="Vir_act_alpha_C"/>
    <property type="match status" value="1"/>
</dbReference>
<dbReference type="InterPro" id="IPR018309">
    <property type="entry name" value="Tscrpt_reg_PadR_C"/>
</dbReference>
<evidence type="ECO:0000313" key="3">
    <source>
        <dbReference type="EMBL" id="MBU5489704.1"/>
    </source>
</evidence>
<dbReference type="Proteomes" id="UP000783588">
    <property type="component" value="Unassembled WGS sequence"/>
</dbReference>
<reference evidence="3 4" key="1">
    <citation type="submission" date="2021-06" db="EMBL/GenBank/DDBJ databases">
        <authorList>
            <person name="Sun Q."/>
            <person name="Li D."/>
        </authorList>
    </citation>
    <scope>NUCLEOTIDE SEQUENCE [LARGE SCALE GENOMIC DNA]</scope>
    <source>
        <strain evidence="3 4">MSJd-7</strain>
    </source>
</reference>
<dbReference type="PANTHER" id="PTHR43252">
    <property type="entry name" value="TRANSCRIPTIONAL REGULATOR YQJI"/>
    <property type="match status" value="1"/>
</dbReference>
<evidence type="ECO:0000313" key="4">
    <source>
        <dbReference type="Proteomes" id="UP000783588"/>
    </source>
</evidence>
<evidence type="ECO:0000259" key="2">
    <source>
        <dbReference type="Pfam" id="PF10400"/>
    </source>
</evidence>
<gene>
    <name evidence="3" type="ORF">KQI75_03515</name>
</gene>
<dbReference type="InterPro" id="IPR005149">
    <property type="entry name" value="Tscrpt_reg_PadR_N"/>
</dbReference>